<gene>
    <name evidence="1" type="ORF">Daura_32815</name>
</gene>
<dbReference type="Pfam" id="PF13374">
    <property type="entry name" value="TPR_10"/>
    <property type="match status" value="1"/>
</dbReference>
<evidence type="ECO:0000313" key="1">
    <source>
        <dbReference type="EMBL" id="UWZ51510.1"/>
    </source>
</evidence>
<dbReference type="OrthoDB" id="5181078at2"/>
<dbReference type="KEGG" id="daur:Daura_32815"/>
<organism evidence="1 2">
    <name type="scientific">Dactylosporangium aurantiacum</name>
    <dbReference type="NCBI Taxonomy" id="35754"/>
    <lineage>
        <taxon>Bacteria</taxon>
        <taxon>Bacillati</taxon>
        <taxon>Actinomycetota</taxon>
        <taxon>Actinomycetes</taxon>
        <taxon>Micromonosporales</taxon>
        <taxon>Micromonosporaceae</taxon>
        <taxon>Dactylosporangium</taxon>
    </lineage>
</organism>
<dbReference type="AlphaFoldDB" id="A0A9Q9IFB6"/>
<name>A0A9Q9IFB6_9ACTN</name>
<accession>A0A9Q9IFB6</accession>
<evidence type="ECO:0000313" key="2">
    <source>
        <dbReference type="Proteomes" id="UP001058003"/>
    </source>
</evidence>
<sequence length="194" mass="20223">MGDPERWLQRGSALADEGGADEAEALALLRAAVAAGHGPAKVRLAEFLLLQCATADAASHEEALRLLREAVAAGVPGARNMLGVTLWDDGALDEAETLLRAALADGEPDVAVNLAGVLHQKGADAAAFALLRQAAERGDGVAYWIVMRLLPAAGRAAREVTMAYEAATSPEERPVCVMLIPGAWELDPSVLPVD</sequence>
<protein>
    <submittedName>
        <fullName evidence="1">Tetratricopeptide repeat protein</fullName>
    </submittedName>
</protein>
<dbReference type="EMBL" id="CP073767">
    <property type="protein sequence ID" value="UWZ51510.1"/>
    <property type="molecule type" value="Genomic_DNA"/>
</dbReference>
<dbReference type="RefSeq" id="WP_033359188.1">
    <property type="nucleotide sequence ID" value="NZ_CP073767.1"/>
</dbReference>
<reference evidence="1" key="1">
    <citation type="submission" date="2021-04" db="EMBL/GenBank/DDBJ databases">
        <title>Dactylosporangium aurantiacum NRRL B-8018 full assembly.</title>
        <authorList>
            <person name="Hartkoorn R.C."/>
            <person name="Beaudoing E."/>
            <person name="Hot D."/>
        </authorList>
    </citation>
    <scope>NUCLEOTIDE SEQUENCE</scope>
    <source>
        <strain evidence="1">NRRL B-8018</strain>
    </source>
</reference>
<dbReference type="SUPFAM" id="SSF81901">
    <property type="entry name" value="HCP-like"/>
    <property type="match status" value="1"/>
</dbReference>
<dbReference type="InterPro" id="IPR011990">
    <property type="entry name" value="TPR-like_helical_dom_sf"/>
</dbReference>
<dbReference type="Gene3D" id="1.25.40.10">
    <property type="entry name" value="Tetratricopeptide repeat domain"/>
    <property type="match status" value="1"/>
</dbReference>
<keyword evidence="2" id="KW-1185">Reference proteome</keyword>
<proteinExistence type="predicted"/>
<dbReference type="Proteomes" id="UP001058003">
    <property type="component" value="Chromosome"/>
</dbReference>